<reference evidence="2 3" key="3">
    <citation type="journal article" date="2010" name="BMC Genomics">
        <title>Transcriptome sequencing and comparative analysis of cucumber flowers with different sex types.</title>
        <authorList>
            <person name="Guo S."/>
            <person name="Zheng Y."/>
            <person name="Joung J.G."/>
            <person name="Liu S."/>
            <person name="Zhang Z."/>
            <person name="Crasta O.R."/>
            <person name="Sobral B.W."/>
            <person name="Xu Y."/>
            <person name="Huang S."/>
            <person name="Fei Z."/>
        </authorList>
    </citation>
    <scope>NUCLEOTIDE SEQUENCE [LARGE SCALE GENOMIC DNA]</scope>
    <source>
        <strain evidence="3">cv. 9930</strain>
    </source>
</reference>
<accession>A0A0A0LYX8</accession>
<name>A0A0A0LYX8_CUCSA</name>
<reference evidence="2 3" key="1">
    <citation type="journal article" date="2009" name="Nat. Genet.">
        <title>The genome of the cucumber, Cucumis sativus L.</title>
        <authorList>
            <person name="Huang S."/>
            <person name="Li R."/>
            <person name="Zhang Z."/>
            <person name="Li L."/>
            <person name="Gu X."/>
            <person name="Fan W."/>
            <person name="Lucas W.J."/>
            <person name="Wang X."/>
            <person name="Xie B."/>
            <person name="Ni P."/>
            <person name="Ren Y."/>
            <person name="Zhu H."/>
            <person name="Li J."/>
            <person name="Lin K."/>
            <person name="Jin W."/>
            <person name="Fei Z."/>
            <person name="Li G."/>
            <person name="Staub J."/>
            <person name="Kilian A."/>
            <person name="van der Vossen E.A."/>
            <person name="Wu Y."/>
            <person name="Guo J."/>
            <person name="He J."/>
            <person name="Jia Z."/>
            <person name="Ren Y."/>
            <person name="Tian G."/>
            <person name="Lu Y."/>
            <person name="Ruan J."/>
            <person name="Qian W."/>
            <person name="Wang M."/>
            <person name="Huang Q."/>
            <person name="Li B."/>
            <person name="Xuan Z."/>
            <person name="Cao J."/>
            <person name="Asan"/>
            <person name="Wu Z."/>
            <person name="Zhang J."/>
            <person name="Cai Q."/>
            <person name="Bai Y."/>
            <person name="Zhao B."/>
            <person name="Han Y."/>
            <person name="Li Y."/>
            <person name="Li X."/>
            <person name="Wang S."/>
            <person name="Shi Q."/>
            <person name="Liu S."/>
            <person name="Cho W.K."/>
            <person name="Kim J.Y."/>
            <person name="Xu Y."/>
            <person name="Heller-Uszynska K."/>
            <person name="Miao H."/>
            <person name="Cheng Z."/>
            <person name="Zhang S."/>
            <person name="Wu J."/>
            <person name="Yang Y."/>
            <person name="Kang H."/>
            <person name="Li M."/>
            <person name="Liang H."/>
            <person name="Ren X."/>
            <person name="Shi Z."/>
            <person name="Wen M."/>
            <person name="Jian M."/>
            <person name="Yang H."/>
            <person name="Zhang G."/>
            <person name="Yang Z."/>
            <person name="Chen R."/>
            <person name="Liu S."/>
            <person name="Li J."/>
            <person name="Ma L."/>
            <person name="Liu H."/>
            <person name="Zhou Y."/>
            <person name="Zhao J."/>
            <person name="Fang X."/>
            <person name="Li G."/>
            <person name="Fang L."/>
            <person name="Li Y."/>
            <person name="Liu D."/>
            <person name="Zheng H."/>
            <person name="Zhang Y."/>
            <person name="Qin N."/>
            <person name="Li Z."/>
            <person name="Yang G."/>
            <person name="Yang S."/>
            <person name="Bolund L."/>
            <person name="Kristiansen K."/>
            <person name="Zheng H."/>
            <person name="Li S."/>
            <person name="Zhang X."/>
            <person name="Yang H."/>
            <person name="Wang J."/>
            <person name="Sun R."/>
            <person name="Zhang B."/>
            <person name="Jiang S."/>
            <person name="Wang J."/>
            <person name="Du Y."/>
            <person name="Li S."/>
        </authorList>
    </citation>
    <scope>NUCLEOTIDE SEQUENCE [LARGE SCALE GENOMIC DNA]</scope>
    <source>
        <strain evidence="3">cv. 9930</strain>
    </source>
</reference>
<protein>
    <submittedName>
        <fullName evidence="2">Uncharacterized protein</fullName>
    </submittedName>
</protein>
<evidence type="ECO:0000313" key="2">
    <source>
        <dbReference type="EMBL" id="KGN66022.1"/>
    </source>
</evidence>
<proteinExistence type="predicted"/>
<feature type="chain" id="PRO_5001973249" evidence="1">
    <location>
        <begin position="24"/>
        <end position="88"/>
    </location>
</feature>
<dbReference type="AlphaFoldDB" id="A0A0A0LYX8"/>
<organism evidence="2 3">
    <name type="scientific">Cucumis sativus</name>
    <name type="common">Cucumber</name>
    <dbReference type="NCBI Taxonomy" id="3659"/>
    <lineage>
        <taxon>Eukaryota</taxon>
        <taxon>Viridiplantae</taxon>
        <taxon>Streptophyta</taxon>
        <taxon>Embryophyta</taxon>
        <taxon>Tracheophyta</taxon>
        <taxon>Spermatophyta</taxon>
        <taxon>Magnoliopsida</taxon>
        <taxon>eudicotyledons</taxon>
        <taxon>Gunneridae</taxon>
        <taxon>Pentapetalae</taxon>
        <taxon>rosids</taxon>
        <taxon>fabids</taxon>
        <taxon>Cucurbitales</taxon>
        <taxon>Cucurbitaceae</taxon>
        <taxon>Benincaseae</taxon>
        <taxon>Cucumis</taxon>
    </lineage>
</organism>
<reference evidence="2 3" key="2">
    <citation type="journal article" date="2009" name="PLoS ONE">
        <title>An integrated genetic and cytogenetic map of the cucumber genome.</title>
        <authorList>
            <person name="Ren Y."/>
            <person name="Zhang Z."/>
            <person name="Liu J."/>
            <person name="Staub J.E."/>
            <person name="Han Y."/>
            <person name="Cheng Z."/>
            <person name="Li X."/>
            <person name="Lu J."/>
            <person name="Miao H."/>
            <person name="Kang H."/>
            <person name="Xie B."/>
            <person name="Gu X."/>
            <person name="Wang X."/>
            <person name="Du Y."/>
            <person name="Jin W."/>
            <person name="Huang S."/>
        </authorList>
    </citation>
    <scope>NUCLEOTIDE SEQUENCE [LARGE SCALE GENOMIC DNA]</scope>
    <source>
        <strain evidence="3">cv. 9930</strain>
    </source>
</reference>
<sequence length="88" mass="9920">MEFHRFQLLVLSVSAILGRRNLAEVSCFRSMLQIPLSFSSFGKEAGIWLRELVELTIAQVGGGGKLELSVDNGAWRWQWWLQLAGKGQ</sequence>
<evidence type="ECO:0000313" key="3">
    <source>
        <dbReference type="Proteomes" id="UP000029981"/>
    </source>
</evidence>
<dbReference type="Gramene" id="KGN66022">
    <property type="protein sequence ID" value="KGN66022"/>
    <property type="gene ID" value="Csa_1G568510"/>
</dbReference>
<keyword evidence="3" id="KW-1185">Reference proteome</keyword>
<gene>
    <name evidence="2" type="ORF">Csa_1G568510</name>
</gene>
<reference evidence="2 3" key="4">
    <citation type="journal article" date="2011" name="BMC Genomics">
        <title>RNA-Seq improves annotation of protein-coding genes in the cucumber genome.</title>
        <authorList>
            <person name="Li Z."/>
            <person name="Zhang Z."/>
            <person name="Yan P."/>
            <person name="Huang S."/>
            <person name="Fei Z."/>
            <person name="Lin K."/>
        </authorList>
    </citation>
    <scope>NUCLEOTIDE SEQUENCE [LARGE SCALE GENOMIC DNA]</scope>
    <source>
        <strain evidence="3">cv. 9930</strain>
    </source>
</reference>
<dbReference type="EMBL" id="CM002922">
    <property type="protein sequence ID" value="KGN66022.1"/>
    <property type="molecule type" value="Genomic_DNA"/>
</dbReference>
<dbReference type="Proteomes" id="UP000029981">
    <property type="component" value="Chromosome 1"/>
</dbReference>
<evidence type="ECO:0000256" key="1">
    <source>
        <dbReference type="SAM" id="SignalP"/>
    </source>
</evidence>
<feature type="signal peptide" evidence="1">
    <location>
        <begin position="1"/>
        <end position="23"/>
    </location>
</feature>
<keyword evidence="1" id="KW-0732">Signal</keyword>